<dbReference type="EMBL" id="LGYO01000022">
    <property type="protein sequence ID" value="KNZ41905.1"/>
    <property type="molecule type" value="Genomic_DNA"/>
</dbReference>
<dbReference type="OrthoDB" id="2388260at2"/>
<dbReference type="AlphaFoldDB" id="A0A0L6U298"/>
<dbReference type="RefSeq" id="WP_050740218.1">
    <property type="nucleotide sequence ID" value="NZ_LGYO01000022.1"/>
</dbReference>
<dbReference type="Gene3D" id="3.40.50.1240">
    <property type="entry name" value="Phosphoglycerate mutase-like"/>
    <property type="match status" value="1"/>
</dbReference>
<dbReference type="InterPro" id="IPR029033">
    <property type="entry name" value="His_PPase_superfam"/>
</dbReference>
<gene>
    <name evidence="1" type="ORF">AKG39_09840</name>
</gene>
<name>A0A0L6U298_9FIRM</name>
<dbReference type="Proteomes" id="UP000036873">
    <property type="component" value="Unassembled WGS sequence"/>
</dbReference>
<proteinExistence type="predicted"/>
<evidence type="ECO:0008006" key="3">
    <source>
        <dbReference type="Google" id="ProtNLM"/>
    </source>
</evidence>
<evidence type="ECO:0000313" key="1">
    <source>
        <dbReference type="EMBL" id="KNZ41905.1"/>
    </source>
</evidence>
<dbReference type="Pfam" id="PF00300">
    <property type="entry name" value="His_Phos_1"/>
    <property type="match status" value="1"/>
</dbReference>
<reference evidence="2" key="1">
    <citation type="submission" date="2015-07" db="EMBL/GenBank/DDBJ databases">
        <title>Draft genome sequence of Acetobacterium bakii DSM 8293, a potential psychrophilic chemical producer through syngas fermentation.</title>
        <authorList>
            <person name="Song Y."/>
            <person name="Hwang S."/>
            <person name="Cho B.-K."/>
        </authorList>
    </citation>
    <scope>NUCLEOTIDE SEQUENCE [LARGE SCALE GENOMIC DNA]</scope>
    <source>
        <strain evidence="2">DSM 8239</strain>
    </source>
</reference>
<dbReference type="InterPro" id="IPR013078">
    <property type="entry name" value="His_Pase_superF_clade-1"/>
</dbReference>
<sequence length="164" mass="18954">MELLLVRHGTAEEKSTKKPDRERRLTPAGILQLEQDMPYLADYLKGKKKVNLWSSGMDRAIETALIIKELGEIPDIEYFDFIETGDFYELEQSIKKMDTDSTIIIVGHEPHLSQWSYLLSRKYLDLKKGSVVVFEIYQTEKLAGEILWSAKPGKYKDILIDSKK</sequence>
<keyword evidence="2" id="KW-1185">Reference proteome</keyword>
<dbReference type="SUPFAM" id="SSF53254">
    <property type="entry name" value="Phosphoglycerate mutase-like"/>
    <property type="match status" value="1"/>
</dbReference>
<comment type="caution">
    <text evidence="1">The sequence shown here is derived from an EMBL/GenBank/DDBJ whole genome shotgun (WGS) entry which is preliminary data.</text>
</comment>
<dbReference type="CDD" id="cd07040">
    <property type="entry name" value="HP"/>
    <property type="match status" value="1"/>
</dbReference>
<protein>
    <recommendedName>
        <fullName evidence="3">Phosphohistidine phosphatase</fullName>
    </recommendedName>
</protein>
<evidence type="ECO:0000313" key="2">
    <source>
        <dbReference type="Proteomes" id="UP000036873"/>
    </source>
</evidence>
<accession>A0A0L6U298</accession>
<organism evidence="1 2">
    <name type="scientific">Acetobacterium bakii</name>
    <dbReference type="NCBI Taxonomy" id="52689"/>
    <lineage>
        <taxon>Bacteria</taxon>
        <taxon>Bacillati</taxon>
        <taxon>Bacillota</taxon>
        <taxon>Clostridia</taxon>
        <taxon>Eubacteriales</taxon>
        <taxon>Eubacteriaceae</taxon>
        <taxon>Acetobacterium</taxon>
    </lineage>
</organism>
<dbReference type="STRING" id="52689.AKG39_09840"/>